<dbReference type="SUPFAM" id="SSF55103">
    <property type="entry name" value="FAD-linked oxidases, C-terminal domain"/>
    <property type="match status" value="1"/>
</dbReference>
<dbReference type="PANTHER" id="PTHR11748:SF119">
    <property type="entry name" value="D-2-HYDROXYGLUTARATE DEHYDROGENASE"/>
    <property type="match status" value="1"/>
</dbReference>
<dbReference type="InterPro" id="IPR006094">
    <property type="entry name" value="Oxid_FAD_bind_N"/>
</dbReference>
<keyword evidence="1" id="KW-0285">Flavoprotein</keyword>
<dbReference type="GO" id="GO:0004458">
    <property type="term" value="F:D-lactate dehydrogenase (cytochrome) activity"/>
    <property type="evidence" value="ECO:0007669"/>
    <property type="project" value="TreeGrafter"/>
</dbReference>
<accession>A0AAF0CR93</accession>
<dbReference type="GO" id="GO:1903457">
    <property type="term" value="P:lactate catabolic process"/>
    <property type="evidence" value="ECO:0007669"/>
    <property type="project" value="TreeGrafter"/>
</dbReference>
<name>A0AAF0CR93_9BACT</name>
<dbReference type="InterPro" id="IPR016164">
    <property type="entry name" value="FAD-linked_Oxase-like_C"/>
</dbReference>
<proteinExistence type="predicted"/>
<protein>
    <submittedName>
        <fullName evidence="4">FAD-binding oxidoreductase</fullName>
    </submittedName>
</protein>
<keyword evidence="2" id="KW-0274">FAD</keyword>
<dbReference type="KEGG" id="slom:PXH66_07110"/>
<dbReference type="PROSITE" id="PS51387">
    <property type="entry name" value="FAD_PCMH"/>
    <property type="match status" value="1"/>
</dbReference>
<sequence>MPTPGFVALSETLLQELRAIVGDDHFVIDDSGLSTLSKDFYWYSPVLRDRLEDRLAAAAVRVTTIDQLRAVVALAATARVPLTMRGAATGNYGQSVPLYGGLIVDLSGMDRIIDLSEGVVTAEPGARLATIENQARPLGWELRCYPSTWVKSTIAGFVSGGSGGIGSISHGGLREPGTIKRFKIMTIEEEPRILTLDETETMRVFHAYGTNGIIVEVQLRLAPAYPWQQLVIASTNWDPLLDFAAEIAGDATVRKRLVSVMENPIGSFFKPIKKFYPADHHLIFFEVDESSADAVAARAEAAGLSVPHRIPYHYPRKPPMLSDYTWNHTTLWALKADPAWTYLQSGFGANYREQFQLLHAKFPGEILFHLEFTRGNPKMGGASPTVACGGIPLVHFKSEERLKEIIEYCTSIGVFTANPHTCYIEEGGRDQGYDVQLELKHEADPHNLLNPGKMKQAPTPRFAVPGSMPHFLFS</sequence>
<dbReference type="InterPro" id="IPR016167">
    <property type="entry name" value="FAD-bd_PCMH_sub1"/>
</dbReference>
<dbReference type="RefSeq" id="WP_330927965.1">
    <property type="nucleotide sequence ID" value="NZ_CP119075.1"/>
</dbReference>
<dbReference type="SUPFAM" id="SSF56176">
    <property type="entry name" value="FAD-binding/transporter-associated domain-like"/>
    <property type="match status" value="1"/>
</dbReference>
<dbReference type="Gene3D" id="3.30.43.10">
    <property type="entry name" value="Uridine Diphospho-n-acetylenolpyruvylglucosamine Reductase, domain 2"/>
    <property type="match status" value="1"/>
</dbReference>
<evidence type="ECO:0000313" key="4">
    <source>
        <dbReference type="EMBL" id="WED66617.1"/>
    </source>
</evidence>
<dbReference type="InterPro" id="IPR016166">
    <property type="entry name" value="FAD-bd_PCMH"/>
</dbReference>
<evidence type="ECO:0000256" key="1">
    <source>
        <dbReference type="ARBA" id="ARBA00022630"/>
    </source>
</evidence>
<evidence type="ECO:0000259" key="3">
    <source>
        <dbReference type="PROSITE" id="PS51387"/>
    </source>
</evidence>
<organism evidence="4 5">
    <name type="scientific">Synoicihabitans lomoniglobus</name>
    <dbReference type="NCBI Taxonomy" id="2909285"/>
    <lineage>
        <taxon>Bacteria</taxon>
        <taxon>Pseudomonadati</taxon>
        <taxon>Verrucomicrobiota</taxon>
        <taxon>Opitutia</taxon>
        <taxon>Opitutales</taxon>
        <taxon>Opitutaceae</taxon>
        <taxon>Synoicihabitans</taxon>
    </lineage>
</organism>
<dbReference type="EMBL" id="CP119075">
    <property type="protein sequence ID" value="WED66617.1"/>
    <property type="molecule type" value="Genomic_DNA"/>
</dbReference>
<evidence type="ECO:0000313" key="5">
    <source>
        <dbReference type="Proteomes" id="UP001218638"/>
    </source>
</evidence>
<reference evidence="4" key="1">
    <citation type="submission" date="2023-03" db="EMBL/GenBank/DDBJ databases">
        <title>Lomoglobus Profundus gen. nov., sp. nov., a novel member of the phylum Verrucomicrobia, isolated from deep-marine sediment of South China Sea.</title>
        <authorList>
            <person name="Ahmad T."/>
            <person name="Ishaq S.E."/>
            <person name="Wang F."/>
        </authorList>
    </citation>
    <scope>NUCLEOTIDE SEQUENCE</scope>
    <source>
        <strain evidence="4">LMO-M01</strain>
    </source>
</reference>
<dbReference type="Gene3D" id="3.30.465.10">
    <property type="match status" value="1"/>
</dbReference>
<dbReference type="GO" id="GO:0008720">
    <property type="term" value="F:D-lactate dehydrogenase (NAD+) activity"/>
    <property type="evidence" value="ECO:0007669"/>
    <property type="project" value="TreeGrafter"/>
</dbReference>
<dbReference type="PANTHER" id="PTHR11748">
    <property type="entry name" value="D-LACTATE DEHYDROGENASE"/>
    <property type="match status" value="1"/>
</dbReference>
<gene>
    <name evidence="4" type="ORF">PXH66_07110</name>
</gene>
<dbReference type="InterPro" id="IPR036318">
    <property type="entry name" value="FAD-bd_PCMH-like_sf"/>
</dbReference>
<dbReference type="AlphaFoldDB" id="A0AAF0CR93"/>
<dbReference type="Proteomes" id="UP001218638">
    <property type="component" value="Chromosome"/>
</dbReference>
<dbReference type="GO" id="GO:0071949">
    <property type="term" value="F:FAD binding"/>
    <property type="evidence" value="ECO:0007669"/>
    <property type="project" value="InterPro"/>
</dbReference>
<evidence type="ECO:0000256" key="2">
    <source>
        <dbReference type="ARBA" id="ARBA00022827"/>
    </source>
</evidence>
<dbReference type="Pfam" id="PF01565">
    <property type="entry name" value="FAD_binding_4"/>
    <property type="match status" value="1"/>
</dbReference>
<feature type="domain" description="FAD-binding PCMH-type" evidence="3">
    <location>
        <begin position="52"/>
        <end position="224"/>
    </location>
</feature>
<dbReference type="InterPro" id="IPR016169">
    <property type="entry name" value="FAD-bd_PCMH_sub2"/>
</dbReference>
<keyword evidence="5" id="KW-1185">Reference proteome</keyword>